<dbReference type="Proteomes" id="UP001487740">
    <property type="component" value="Unassembled WGS sequence"/>
</dbReference>
<evidence type="ECO:0000256" key="5">
    <source>
        <dbReference type="ARBA" id="ARBA00023065"/>
    </source>
</evidence>
<dbReference type="SUPFAM" id="SSF63712">
    <property type="entry name" value="Nicotinic receptor ligand binding domain-like"/>
    <property type="match status" value="1"/>
</dbReference>
<accession>A0AAW0TZY3</accession>
<comment type="subcellular location">
    <subcellularLocation>
        <location evidence="2">Cell membrane</location>
    </subcellularLocation>
    <subcellularLocation>
        <location evidence="1">Membrane</location>
        <topology evidence="1">Multi-pass membrane protein</topology>
    </subcellularLocation>
</comment>
<evidence type="ECO:0000256" key="4">
    <source>
        <dbReference type="ARBA" id="ARBA00022475"/>
    </source>
</evidence>
<gene>
    <name evidence="10" type="ORF">O3P69_013244</name>
</gene>
<dbReference type="SUPFAM" id="SSF90112">
    <property type="entry name" value="Neurotransmitter-gated ion-channel transmembrane pore"/>
    <property type="match status" value="1"/>
</dbReference>
<dbReference type="PRINTS" id="PR00253">
    <property type="entry name" value="GABAARECEPTR"/>
</dbReference>
<evidence type="ECO:0000313" key="11">
    <source>
        <dbReference type="Proteomes" id="UP001487740"/>
    </source>
</evidence>
<feature type="domain" description="Neurotransmitter-gated ion-channel transmembrane" evidence="9">
    <location>
        <begin position="113"/>
        <end position="174"/>
    </location>
</feature>
<dbReference type="PANTHER" id="PTHR18945">
    <property type="entry name" value="NEUROTRANSMITTER GATED ION CHANNEL"/>
    <property type="match status" value="1"/>
</dbReference>
<dbReference type="Pfam" id="PF02932">
    <property type="entry name" value="Neur_chan_memb"/>
    <property type="match status" value="1"/>
</dbReference>
<dbReference type="GO" id="GO:0099095">
    <property type="term" value="F:ligand-gated monoatomic anion channel activity"/>
    <property type="evidence" value="ECO:0007669"/>
    <property type="project" value="UniProtKB-ARBA"/>
</dbReference>
<keyword evidence="3" id="KW-0813">Transport</keyword>
<dbReference type="InterPro" id="IPR006201">
    <property type="entry name" value="Neur_channel"/>
</dbReference>
<dbReference type="EMBL" id="JARAKH010000021">
    <property type="protein sequence ID" value="KAK8393076.1"/>
    <property type="molecule type" value="Genomic_DNA"/>
</dbReference>
<dbReference type="GO" id="GO:0005230">
    <property type="term" value="F:extracellular ligand-gated monoatomic ion channel activity"/>
    <property type="evidence" value="ECO:0007669"/>
    <property type="project" value="InterPro"/>
</dbReference>
<sequence>MTTFIPEPAVNVFRGNETSLEMSQLYSATYSCDFYLAMFPFDTQVCNLNFTLVSAAATYMVLKPTLAEYVGPKFLIEYEIGETMVEVSEGQEFSNLDVSVKFSRRYTFYLLTLYIPTILLILIAYATFFFNPDDFNSRVVVAVTSLLVLTSLLTQTSNALPKTSYFKLIDVWLFLLHRYHLPGHPPSDSSQLFPREALQYQHSLHLVPFPYGEILLCSKRLCFKTEKRAPQALTLVRSFSIANKRQDGKNDATSKVAAAGVSLGEFMSDDRRARMRTFKEEWEKDRKEKLMNMMDDKGGHIYGSGRKNIEEEVNMALMVKSRVLIPILYLIFNAVYWTVSMR</sequence>
<evidence type="ECO:0000256" key="3">
    <source>
        <dbReference type="ARBA" id="ARBA00022448"/>
    </source>
</evidence>
<feature type="transmembrane region" description="Helical" evidence="8">
    <location>
        <begin position="323"/>
        <end position="339"/>
    </location>
</feature>
<protein>
    <recommendedName>
        <fullName evidence="9">Neurotransmitter-gated ion-channel transmembrane domain-containing protein</fullName>
    </recommendedName>
</protein>
<dbReference type="GO" id="GO:0004888">
    <property type="term" value="F:transmembrane signaling receptor activity"/>
    <property type="evidence" value="ECO:0007669"/>
    <property type="project" value="InterPro"/>
</dbReference>
<dbReference type="Gene3D" id="2.70.170.10">
    <property type="entry name" value="Neurotransmitter-gated ion-channel ligand-binding domain"/>
    <property type="match status" value="1"/>
</dbReference>
<feature type="transmembrane region" description="Helical" evidence="8">
    <location>
        <begin position="108"/>
        <end position="129"/>
    </location>
</feature>
<dbReference type="InterPro" id="IPR018000">
    <property type="entry name" value="Neurotransmitter_ion_chnl_CS"/>
</dbReference>
<evidence type="ECO:0000256" key="8">
    <source>
        <dbReference type="SAM" id="Phobius"/>
    </source>
</evidence>
<keyword evidence="4" id="KW-1003">Cell membrane</keyword>
<evidence type="ECO:0000259" key="9">
    <source>
        <dbReference type="Pfam" id="PF02932"/>
    </source>
</evidence>
<evidence type="ECO:0000256" key="2">
    <source>
        <dbReference type="ARBA" id="ARBA00004236"/>
    </source>
</evidence>
<keyword evidence="11" id="KW-1185">Reference proteome</keyword>
<evidence type="ECO:0000256" key="1">
    <source>
        <dbReference type="ARBA" id="ARBA00004141"/>
    </source>
</evidence>
<keyword evidence="6 8" id="KW-0472">Membrane</keyword>
<dbReference type="InterPro" id="IPR036734">
    <property type="entry name" value="Neur_chan_lig-bd_sf"/>
</dbReference>
<name>A0AAW0TZY3_SCYPA</name>
<organism evidence="10 11">
    <name type="scientific">Scylla paramamosain</name>
    <name type="common">Mud crab</name>
    <dbReference type="NCBI Taxonomy" id="85552"/>
    <lineage>
        <taxon>Eukaryota</taxon>
        <taxon>Metazoa</taxon>
        <taxon>Ecdysozoa</taxon>
        <taxon>Arthropoda</taxon>
        <taxon>Crustacea</taxon>
        <taxon>Multicrustacea</taxon>
        <taxon>Malacostraca</taxon>
        <taxon>Eumalacostraca</taxon>
        <taxon>Eucarida</taxon>
        <taxon>Decapoda</taxon>
        <taxon>Pleocyemata</taxon>
        <taxon>Brachyura</taxon>
        <taxon>Eubrachyura</taxon>
        <taxon>Portunoidea</taxon>
        <taxon>Portunidae</taxon>
        <taxon>Portuninae</taxon>
        <taxon>Scylla</taxon>
    </lineage>
</organism>
<keyword evidence="7" id="KW-0407">Ion channel</keyword>
<feature type="transmembrane region" description="Helical" evidence="8">
    <location>
        <begin position="135"/>
        <end position="154"/>
    </location>
</feature>
<keyword evidence="8" id="KW-1133">Transmembrane helix</keyword>
<keyword evidence="8" id="KW-0812">Transmembrane</keyword>
<proteinExistence type="predicted"/>
<dbReference type="InterPro" id="IPR038050">
    <property type="entry name" value="Neuro_actylchol_rec"/>
</dbReference>
<evidence type="ECO:0000256" key="7">
    <source>
        <dbReference type="ARBA" id="ARBA00023303"/>
    </source>
</evidence>
<dbReference type="InterPro" id="IPR006028">
    <property type="entry name" value="GABAA/Glycine_rcpt"/>
</dbReference>
<dbReference type="PROSITE" id="PS00236">
    <property type="entry name" value="NEUROTR_ION_CHANNEL"/>
    <property type="match status" value="1"/>
</dbReference>
<dbReference type="InterPro" id="IPR036719">
    <property type="entry name" value="Neuro-gated_channel_TM_sf"/>
</dbReference>
<dbReference type="GO" id="GO:0005254">
    <property type="term" value="F:chloride channel activity"/>
    <property type="evidence" value="ECO:0007669"/>
    <property type="project" value="UniProtKB-ARBA"/>
</dbReference>
<reference evidence="10 11" key="1">
    <citation type="submission" date="2023-03" db="EMBL/GenBank/DDBJ databases">
        <title>High-quality genome of Scylla paramamosain provides insights in environmental adaptation.</title>
        <authorList>
            <person name="Zhang L."/>
        </authorList>
    </citation>
    <scope>NUCLEOTIDE SEQUENCE [LARGE SCALE GENOMIC DNA]</scope>
    <source>
        <strain evidence="10">LZ_2023a</strain>
        <tissue evidence="10">Muscle</tissue>
    </source>
</reference>
<keyword evidence="5" id="KW-0406">Ion transport</keyword>
<dbReference type="AlphaFoldDB" id="A0AAW0TZY3"/>
<dbReference type="InterPro" id="IPR006029">
    <property type="entry name" value="Neurotrans-gated_channel_TM"/>
</dbReference>
<dbReference type="GO" id="GO:0005886">
    <property type="term" value="C:plasma membrane"/>
    <property type="evidence" value="ECO:0007669"/>
    <property type="project" value="UniProtKB-SubCell"/>
</dbReference>
<comment type="caution">
    <text evidence="10">The sequence shown here is derived from an EMBL/GenBank/DDBJ whole genome shotgun (WGS) entry which is preliminary data.</text>
</comment>
<evidence type="ECO:0000256" key="6">
    <source>
        <dbReference type="ARBA" id="ARBA00023136"/>
    </source>
</evidence>
<dbReference type="Gene3D" id="1.20.58.390">
    <property type="entry name" value="Neurotransmitter-gated ion-channel transmembrane domain"/>
    <property type="match status" value="1"/>
</dbReference>
<evidence type="ECO:0000313" key="10">
    <source>
        <dbReference type="EMBL" id="KAK8393076.1"/>
    </source>
</evidence>